<sequence length="120" mass="13601">MVLLIHFSTHFVQYTRTTGSQTALKHDATITMLGSCYRFLRLSLTSTPRNIQSLQNSSVPYSFVFSDYKTFLLKTFGLSMSKRCGLIDNKSLCSCENGKKRSPSSKASLLEKFPQFSWIP</sequence>
<accession>A0ABV0P3X3</accession>
<evidence type="ECO:0000313" key="1">
    <source>
        <dbReference type="EMBL" id="MEQ2177719.1"/>
    </source>
</evidence>
<organism evidence="1 2">
    <name type="scientific">Goodea atripinnis</name>
    <dbReference type="NCBI Taxonomy" id="208336"/>
    <lineage>
        <taxon>Eukaryota</taxon>
        <taxon>Metazoa</taxon>
        <taxon>Chordata</taxon>
        <taxon>Craniata</taxon>
        <taxon>Vertebrata</taxon>
        <taxon>Euteleostomi</taxon>
        <taxon>Actinopterygii</taxon>
        <taxon>Neopterygii</taxon>
        <taxon>Teleostei</taxon>
        <taxon>Neoteleostei</taxon>
        <taxon>Acanthomorphata</taxon>
        <taxon>Ovalentaria</taxon>
        <taxon>Atherinomorphae</taxon>
        <taxon>Cyprinodontiformes</taxon>
        <taxon>Goodeidae</taxon>
        <taxon>Goodea</taxon>
    </lineage>
</organism>
<comment type="caution">
    <text evidence="1">The sequence shown here is derived from an EMBL/GenBank/DDBJ whole genome shotgun (WGS) entry which is preliminary data.</text>
</comment>
<gene>
    <name evidence="1" type="ORF">GOODEAATRI_006495</name>
</gene>
<dbReference type="EMBL" id="JAHRIO010060281">
    <property type="protein sequence ID" value="MEQ2177719.1"/>
    <property type="molecule type" value="Genomic_DNA"/>
</dbReference>
<protein>
    <submittedName>
        <fullName evidence="1">Uncharacterized protein</fullName>
    </submittedName>
</protein>
<name>A0ABV0P3X3_9TELE</name>
<evidence type="ECO:0000313" key="2">
    <source>
        <dbReference type="Proteomes" id="UP001476798"/>
    </source>
</evidence>
<keyword evidence="2" id="KW-1185">Reference proteome</keyword>
<proteinExistence type="predicted"/>
<reference evidence="1 2" key="1">
    <citation type="submission" date="2021-06" db="EMBL/GenBank/DDBJ databases">
        <authorList>
            <person name="Palmer J.M."/>
        </authorList>
    </citation>
    <scope>NUCLEOTIDE SEQUENCE [LARGE SCALE GENOMIC DNA]</scope>
    <source>
        <strain evidence="1 2">GA_2019</strain>
        <tissue evidence="1">Muscle</tissue>
    </source>
</reference>
<dbReference type="Proteomes" id="UP001476798">
    <property type="component" value="Unassembled WGS sequence"/>
</dbReference>